<sequence length="55" mass="6378">MIRSSRGRAHGNRSMRLKLSGQLGMEVSERRQVGDAEEMLMDKPWWRNVGMEEGM</sequence>
<feature type="compositionally biased region" description="Basic residues" evidence="1">
    <location>
        <begin position="1"/>
        <end position="16"/>
    </location>
</feature>
<evidence type="ECO:0000313" key="2">
    <source>
        <dbReference type="EMBL" id="KAF9737976.1"/>
    </source>
</evidence>
<protein>
    <submittedName>
        <fullName evidence="2">Uncharacterized protein</fullName>
    </submittedName>
</protein>
<organism evidence="2 3">
    <name type="scientific">Paraphaeosphaeria minitans</name>
    <dbReference type="NCBI Taxonomy" id="565426"/>
    <lineage>
        <taxon>Eukaryota</taxon>
        <taxon>Fungi</taxon>
        <taxon>Dikarya</taxon>
        <taxon>Ascomycota</taxon>
        <taxon>Pezizomycotina</taxon>
        <taxon>Dothideomycetes</taxon>
        <taxon>Pleosporomycetidae</taxon>
        <taxon>Pleosporales</taxon>
        <taxon>Massarineae</taxon>
        <taxon>Didymosphaeriaceae</taxon>
        <taxon>Paraphaeosphaeria</taxon>
    </lineage>
</organism>
<comment type="caution">
    <text evidence="2">The sequence shown here is derived from an EMBL/GenBank/DDBJ whole genome shotgun (WGS) entry which is preliminary data.</text>
</comment>
<proteinExistence type="predicted"/>
<name>A0A9P6GLR3_9PLEO</name>
<accession>A0A9P6GLR3</accession>
<dbReference type="EMBL" id="WJXW01000003">
    <property type="protein sequence ID" value="KAF9737976.1"/>
    <property type="molecule type" value="Genomic_DNA"/>
</dbReference>
<evidence type="ECO:0000313" key="3">
    <source>
        <dbReference type="Proteomes" id="UP000756921"/>
    </source>
</evidence>
<dbReference type="OrthoDB" id="3648559at2759"/>
<dbReference type="AlphaFoldDB" id="A0A9P6GLR3"/>
<keyword evidence="3" id="KW-1185">Reference proteome</keyword>
<dbReference type="Proteomes" id="UP000756921">
    <property type="component" value="Unassembled WGS sequence"/>
</dbReference>
<gene>
    <name evidence="2" type="ORF">PMIN01_03259</name>
</gene>
<evidence type="ECO:0000256" key="1">
    <source>
        <dbReference type="SAM" id="MobiDB-lite"/>
    </source>
</evidence>
<reference evidence="2" key="1">
    <citation type="journal article" date="2020" name="Mol. Plant Microbe Interact.">
        <title>Genome Sequence of the Biocontrol Agent Coniothyrium minitans strain Conio (IMI 134523).</title>
        <authorList>
            <person name="Patel D."/>
            <person name="Shittu T.A."/>
            <person name="Baroncelli R."/>
            <person name="Muthumeenakshi S."/>
            <person name="Osborne T.H."/>
            <person name="Janganan T.K."/>
            <person name="Sreenivasaprasad S."/>
        </authorList>
    </citation>
    <scope>NUCLEOTIDE SEQUENCE</scope>
    <source>
        <strain evidence="2">Conio</strain>
    </source>
</reference>
<feature type="region of interest" description="Disordered" evidence="1">
    <location>
        <begin position="1"/>
        <end position="30"/>
    </location>
</feature>